<dbReference type="RefSeq" id="XP_062692900.1">
    <property type="nucleotide sequence ID" value="XM_062838213.1"/>
</dbReference>
<dbReference type="PROSITE" id="PS51722">
    <property type="entry name" value="G_TR_2"/>
    <property type="match status" value="1"/>
</dbReference>
<evidence type="ECO:0000256" key="9">
    <source>
        <dbReference type="ARBA" id="ARBA00023134"/>
    </source>
</evidence>
<feature type="compositionally biased region" description="Low complexity" evidence="13">
    <location>
        <begin position="185"/>
        <end position="197"/>
    </location>
</feature>
<dbReference type="PRINTS" id="PR00315">
    <property type="entry name" value="ELONGATNFCT"/>
</dbReference>
<evidence type="ECO:0000256" key="4">
    <source>
        <dbReference type="ARBA" id="ARBA00022741"/>
    </source>
</evidence>
<dbReference type="Pfam" id="PF00009">
    <property type="entry name" value="GTP_EFTU"/>
    <property type="match status" value="1"/>
</dbReference>
<dbReference type="InterPro" id="IPR000795">
    <property type="entry name" value="T_Tr_GTP-bd_dom"/>
</dbReference>
<dbReference type="InterPro" id="IPR031157">
    <property type="entry name" value="G_TR_CS"/>
</dbReference>
<dbReference type="Pfam" id="PF08938">
    <property type="entry name" value="HBS1_N"/>
    <property type="match status" value="1"/>
</dbReference>
<dbReference type="GO" id="GO:1990533">
    <property type="term" value="C:Dom34-Hbs1 complex"/>
    <property type="evidence" value="ECO:0007669"/>
    <property type="project" value="UniProtKB-ARBA"/>
</dbReference>
<dbReference type="GeneID" id="87875835"/>
<dbReference type="GO" id="GO:0006417">
    <property type="term" value="P:regulation of translation"/>
    <property type="evidence" value="ECO:0007669"/>
    <property type="project" value="UniProtKB-KW"/>
</dbReference>
<dbReference type="Gene3D" id="2.40.30.10">
    <property type="entry name" value="Translation factors"/>
    <property type="match status" value="2"/>
</dbReference>
<dbReference type="InterPro" id="IPR005225">
    <property type="entry name" value="Small_GTP-bd"/>
</dbReference>
<evidence type="ECO:0000256" key="1">
    <source>
        <dbReference type="ARBA" id="ARBA00004496"/>
    </source>
</evidence>
<dbReference type="InterPro" id="IPR015033">
    <property type="entry name" value="HBS1-like_N"/>
</dbReference>
<evidence type="ECO:0000313" key="15">
    <source>
        <dbReference type="EMBL" id="KAK3492442.1"/>
    </source>
</evidence>
<dbReference type="SUPFAM" id="SSF50465">
    <property type="entry name" value="EF-Tu/eEF-1alpha/eIF2-gamma C-terminal domain"/>
    <property type="match status" value="1"/>
</dbReference>
<keyword evidence="3" id="KW-0963">Cytoplasm</keyword>
<gene>
    <name evidence="15" type="ORF">B0T23DRAFT_395802</name>
</gene>
<feature type="domain" description="Tr-type G" evidence="14">
    <location>
        <begin position="407"/>
        <end position="628"/>
    </location>
</feature>
<evidence type="ECO:0000256" key="12">
    <source>
        <dbReference type="ARBA" id="ARBA00074866"/>
    </source>
</evidence>
<evidence type="ECO:0000256" key="3">
    <source>
        <dbReference type="ARBA" id="ARBA00022490"/>
    </source>
</evidence>
<evidence type="ECO:0000256" key="11">
    <source>
        <dbReference type="ARBA" id="ARBA00063537"/>
    </source>
</evidence>
<evidence type="ECO:0000256" key="13">
    <source>
        <dbReference type="SAM" id="MobiDB-lite"/>
    </source>
</evidence>
<comment type="similarity">
    <text evidence="2">Belongs to the TRAFAC class translation factor GTPase superfamily. Classic translation factor GTPase family. EF-Tu/EF-1A subfamily.</text>
</comment>
<keyword evidence="7" id="KW-0810">Translation regulation</keyword>
<feature type="region of interest" description="Disordered" evidence="13">
    <location>
        <begin position="358"/>
        <end position="378"/>
    </location>
</feature>
<dbReference type="FunFam" id="2.40.30.10:FF:000020">
    <property type="entry name" value="Translation elongation factor EF-1"/>
    <property type="match status" value="1"/>
</dbReference>
<evidence type="ECO:0000256" key="5">
    <source>
        <dbReference type="ARBA" id="ARBA00022768"/>
    </source>
</evidence>
<comment type="catalytic activity">
    <reaction evidence="10">
        <text>GTP + H2O = GDP + phosphate + H(+)</text>
        <dbReference type="Rhea" id="RHEA:19669"/>
        <dbReference type="ChEBI" id="CHEBI:15377"/>
        <dbReference type="ChEBI" id="CHEBI:15378"/>
        <dbReference type="ChEBI" id="CHEBI:37565"/>
        <dbReference type="ChEBI" id="CHEBI:43474"/>
        <dbReference type="ChEBI" id="CHEBI:58189"/>
    </reaction>
    <physiologicalReaction direction="left-to-right" evidence="10">
        <dbReference type="Rhea" id="RHEA:19670"/>
    </physiologicalReaction>
</comment>
<dbReference type="Gene3D" id="3.40.50.300">
    <property type="entry name" value="P-loop containing nucleotide triphosphate hydrolases"/>
    <property type="match status" value="1"/>
</dbReference>
<evidence type="ECO:0000259" key="14">
    <source>
        <dbReference type="PROSITE" id="PS51722"/>
    </source>
</evidence>
<dbReference type="GO" id="GO:0005525">
    <property type="term" value="F:GTP binding"/>
    <property type="evidence" value="ECO:0007669"/>
    <property type="project" value="UniProtKB-KW"/>
</dbReference>
<keyword evidence="4" id="KW-0547">Nucleotide-binding</keyword>
<keyword evidence="8" id="KW-0648">Protein biosynthesis</keyword>
<comment type="subcellular location">
    <subcellularLocation>
        <location evidence="1">Cytoplasm</location>
    </subcellularLocation>
</comment>
<dbReference type="AlphaFoldDB" id="A0AAJ0I7K9"/>
<comment type="caution">
    <text evidence="15">The sequence shown here is derived from an EMBL/GenBank/DDBJ whole genome shotgun (WGS) entry which is preliminary data.</text>
</comment>
<protein>
    <recommendedName>
        <fullName evidence="12">Elongation factor 1 alpha-like protein</fullName>
    </recommendedName>
</protein>
<evidence type="ECO:0000313" key="16">
    <source>
        <dbReference type="Proteomes" id="UP001285908"/>
    </source>
</evidence>
<reference evidence="15 16" key="1">
    <citation type="journal article" date="2023" name="Mol. Phylogenet. Evol.">
        <title>Genome-scale phylogeny and comparative genomics of the fungal order Sordariales.</title>
        <authorList>
            <person name="Hensen N."/>
            <person name="Bonometti L."/>
            <person name="Westerberg I."/>
            <person name="Brannstrom I.O."/>
            <person name="Guillou S."/>
            <person name="Cros-Aarteil S."/>
            <person name="Calhoun S."/>
            <person name="Haridas S."/>
            <person name="Kuo A."/>
            <person name="Mondo S."/>
            <person name="Pangilinan J."/>
            <person name="Riley R."/>
            <person name="LaButti K."/>
            <person name="Andreopoulos B."/>
            <person name="Lipzen A."/>
            <person name="Chen C."/>
            <person name="Yan M."/>
            <person name="Daum C."/>
            <person name="Ng V."/>
            <person name="Clum A."/>
            <person name="Steindorff A."/>
            <person name="Ohm R.A."/>
            <person name="Martin F."/>
            <person name="Silar P."/>
            <person name="Natvig D.O."/>
            <person name="Lalanne C."/>
            <person name="Gautier V."/>
            <person name="Ament-Velasquez S.L."/>
            <person name="Kruys A."/>
            <person name="Hutchinson M.I."/>
            <person name="Powell A.J."/>
            <person name="Barry K."/>
            <person name="Miller A.N."/>
            <person name="Grigoriev I.V."/>
            <person name="Debuchy R."/>
            <person name="Gladieux P."/>
            <person name="Hiltunen Thoren M."/>
            <person name="Johannesson H."/>
        </authorList>
    </citation>
    <scope>NUCLEOTIDE SEQUENCE [LARGE SCALE GENOMIC DNA]</scope>
    <source>
        <strain evidence="15 16">FGSC 10403</strain>
    </source>
</reference>
<feature type="compositionally biased region" description="Polar residues" evidence="13">
    <location>
        <begin position="301"/>
        <end position="312"/>
    </location>
</feature>
<dbReference type="CDD" id="cd16267">
    <property type="entry name" value="HBS1-like_II"/>
    <property type="match status" value="1"/>
</dbReference>
<evidence type="ECO:0000256" key="6">
    <source>
        <dbReference type="ARBA" id="ARBA00022801"/>
    </source>
</evidence>
<dbReference type="PANTHER" id="PTHR23115">
    <property type="entry name" value="TRANSLATION FACTOR"/>
    <property type="match status" value="1"/>
</dbReference>
<dbReference type="InterPro" id="IPR009000">
    <property type="entry name" value="Transl_B-barrel_sf"/>
</dbReference>
<dbReference type="EMBL" id="JAULSX010000004">
    <property type="protein sequence ID" value="KAK3492442.1"/>
    <property type="molecule type" value="Genomic_DNA"/>
</dbReference>
<evidence type="ECO:0000256" key="7">
    <source>
        <dbReference type="ARBA" id="ARBA00022845"/>
    </source>
</evidence>
<dbReference type="Proteomes" id="UP001285908">
    <property type="component" value="Unassembled WGS sequence"/>
</dbReference>
<evidence type="ECO:0000256" key="2">
    <source>
        <dbReference type="ARBA" id="ARBA00007249"/>
    </source>
</evidence>
<dbReference type="SUPFAM" id="SSF50447">
    <property type="entry name" value="Translation proteins"/>
    <property type="match status" value="1"/>
</dbReference>
<evidence type="ECO:0000256" key="8">
    <source>
        <dbReference type="ARBA" id="ARBA00022917"/>
    </source>
</evidence>
<dbReference type="GO" id="GO:0003746">
    <property type="term" value="F:translation elongation factor activity"/>
    <property type="evidence" value="ECO:0007669"/>
    <property type="project" value="UniProtKB-KW"/>
</dbReference>
<evidence type="ECO:0000256" key="10">
    <source>
        <dbReference type="ARBA" id="ARBA00049117"/>
    </source>
</evidence>
<comment type="subunit">
    <text evidence="11">Component of the Dom34-Hbs1 complex, also named Pelota-HBS1L complex, composed of dom34 and hbs1.</text>
</comment>
<dbReference type="FunFam" id="2.40.30.10:FF:000070">
    <property type="entry name" value="Translation elongation factor EF-1 subunit"/>
    <property type="match status" value="1"/>
</dbReference>
<dbReference type="Pfam" id="PF03143">
    <property type="entry name" value="GTP_EFTU_D3"/>
    <property type="match status" value="1"/>
</dbReference>
<dbReference type="InterPro" id="IPR004160">
    <property type="entry name" value="Transl_elong_EFTu/EF1A_C"/>
</dbReference>
<dbReference type="GO" id="GO:0005829">
    <property type="term" value="C:cytosol"/>
    <property type="evidence" value="ECO:0007669"/>
    <property type="project" value="GOC"/>
</dbReference>
<feature type="region of interest" description="Disordered" evidence="13">
    <location>
        <begin position="177"/>
        <end position="214"/>
    </location>
</feature>
<name>A0AAJ0I7K9_9PEZI</name>
<keyword evidence="16" id="KW-1185">Reference proteome</keyword>
<accession>A0AAJ0I7K9</accession>
<feature type="compositionally biased region" description="Polar residues" evidence="13">
    <location>
        <begin position="368"/>
        <end position="378"/>
    </location>
</feature>
<dbReference type="SUPFAM" id="SSF52540">
    <property type="entry name" value="P-loop containing nucleoside triphosphate hydrolases"/>
    <property type="match status" value="1"/>
</dbReference>
<sequence length="817" mass="88489">MARHQNIRNLDYEAELEEYGAFSDEEEEELSPEDQVRMREGTAQVLEALGVEAHKVTKAQIEESLWHYYWDVDKTITYLISKYIDPPKKPAKTAPPKTAPKQDGTCILGKGSGPWWPTSLSRSSPVALCEPSLTTSCQAAIASASRQSFAHLFRDLPWGNIPPERQAVLIPPPQLPGGLLGGSGAPPKMSKLQQLAAARKKKAEEKSASGEVEQTQVKMTELTVNDNQASKENRPLAGVFGKRVKISETTAQGRIPLTMAEPTRPEIPQAQAPEASPSQHQEEDPIDPEPAVAPPKAQPSAFASTLFGPSSDSPKRRPREVFALPYMAISSYSPDAFGKPSPDDVVLAAQAKVATAGKKSANVHNKKGSSSADGVTNQVSQLKIDDTPLPKSRNLNVLSEFEKQKGKKTASFVVVGHVDAGKSTMMGRLLLDLNVVDQRTVDKLRKEAEKIGKTSFALAWVLDQRHEERSRGVTIDIATNRFETETTSFTILDAPGHRDFIPNMIAGASQADFAILVIDASTGAFESGLKGQTREHSLLIRSMGVSRIIVAVNKLDTVNWSQERFDEITHQVSGFLTATGFQPKNIAFVPVSGLHGDNLVRKSTDPAASWYTGKTLVEELEASEPSARALAKPLRMTISEVMRTPQSSISITGRIDAGSLQMGDALLVQPSGEKAYVKSLQVDDGEPADWAVAGQNVVLHLSNIDPIHVRVGDIVCDPAKPIQCVDTFTLKALAFDILMPMQVDVHRGRLHAAGKIEAIDAILDKVTGKVTKKKPMIVKPGTVSRVRVTLHSKVPLEAGQRVVLRSGGQTVAAGLLE</sequence>
<keyword evidence="6" id="KW-0378">Hydrolase</keyword>
<keyword evidence="5" id="KW-0251">Elongation factor</keyword>
<dbReference type="GO" id="GO:0002184">
    <property type="term" value="P:cytoplasmic translational termination"/>
    <property type="evidence" value="ECO:0007669"/>
    <property type="project" value="UniProtKB-ARBA"/>
</dbReference>
<dbReference type="InterPro" id="IPR050100">
    <property type="entry name" value="TRAFAC_GTPase_members"/>
</dbReference>
<dbReference type="CDD" id="cd01883">
    <property type="entry name" value="EF1_alpha"/>
    <property type="match status" value="1"/>
</dbReference>
<dbReference type="FunFam" id="3.40.50.300:FF:000204">
    <property type="entry name" value="Translation elongation factor Tu"/>
    <property type="match status" value="1"/>
</dbReference>
<dbReference type="GO" id="GO:0003924">
    <property type="term" value="F:GTPase activity"/>
    <property type="evidence" value="ECO:0007669"/>
    <property type="project" value="InterPro"/>
</dbReference>
<dbReference type="InterPro" id="IPR027417">
    <property type="entry name" value="P-loop_NTPase"/>
</dbReference>
<dbReference type="PROSITE" id="PS00301">
    <property type="entry name" value="G_TR_1"/>
    <property type="match status" value="1"/>
</dbReference>
<dbReference type="InterPro" id="IPR009001">
    <property type="entry name" value="Transl_elong_EF1A/Init_IF2_C"/>
</dbReference>
<dbReference type="NCBIfam" id="TIGR00231">
    <property type="entry name" value="small_GTP"/>
    <property type="match status" value="1"/>
</dbReference>
<proteinExistence type="inferred from homology"/>
<feature type="region of interest" description="Disordered" evidence="13">
    <location>
        <begin position="268"/>
        <end position="317"/>
    </location>
</feature>
<keyword evidence="9" id="KW-0342">GTP-binding</keyword>
<organism evidence="15 16">
    <name type="scientific">Neurospora hispaniola</name>
    <dbReference type="NCBI Taxonomy" id="588809"/>
    <lineage>
        <taxon>Eukaryota</taxon>
        <taxon>Fungi</taxon>
        <taxon>Dikarya</taxon>
        <taxon>Ascomycota</taxon>
        <taxon>Pezizomycotina</taxon>
        <taxon>Sordariomycetes</taxon>
        <taxon>Sordariomycetidae</taxon>
        <taxon>Sordariales</taxon>
        <taxon>Sordariaceae</taxon>
        <taxon>Neurospora</taxon>
    </lineage>
</organism>